<name>A0A8H4RGI3_9HELO</name>
<dbReference type="InterPro" id="IPR036047">
    <property type="entry name" value="F-box-like_dom_sf"/>
</dbReference>
<dbReference type="Proteomes" id="UP000566819">
    <property type="component" value="Unassembled WGS sequence"/>
</dbReference>
<evidence type="ECO:0000313" key="3">
    <source>
        <dbReference type="Proteomes" id="UP000566819"/>
    </source>
</evidence>
<evidence type="ECO:0000259" key="1">
    <source>
        <dbReference type="PROSITE" id="PS50181"/>
    </source>
</evidence>
<evidence type="ECO:0000313" key="2">
    <source>
        <dbReference type="EMBL" id="KAF4629642.1"/>
    </source>
</evidence>
<gene>
    <name evidence="2" type="ORF">G7Y89_g8501</name>
</gene>
<reference evidence="2 3" key="1">
    <citation type="submission" date="2020-03" db="EMBL/GenBank/DDBJ databases">
        <title>Draft Genome Sequence of Cudoniella acicularis.</title>
        <authorList>
            <person name="Buettner E."/>
            <person name="Kellner H."/>
        </authorList>
    </citation>
    <scope>NUCLEOTIDE SEQUENCE [LARGE SCALE GENOMIC DNA]</scope>
    <source>
        <strain evidence="2 3">DSM 108380</strain>
    </source>
</reference>
<sequence>MASLARYLDSLRLGDGQPDMKARKQELSNLIQTLSGSEVRYLQARINAIDFRMDICACLPIEILLQIFSFLDLEDAMRARSISRQWQKIFSSPDFYIGITKQQFFSTWDRRYKSADPGSQMNFKANLCKWLPNAASKRIKRLRGQYSEISAYPYPSFTNIGMNGDFESAQLCNGRIAHKVDSETILVKDLRSHWTKLFMDENRVSLSPRWALSDAFLVASKSHPFQLLAWSLDIHHESPNIIRLPNSVAYLYAYKDKVGIVTSTNEVMIWNIGGEILSLDLSVVPSPVKHIMVHLHPDNQKHIYVTSIIDLESPEEDDGHDKPVTEIYVQEFEGGKPETLHHFEMAARWDSTYHIPPFASMEDGSFGIILQDSFDYPRGPMGAIRSRNTPFSDPCKHIKPDEGKPLFSKILIVVKFDIHARCFTTSSYHLPTPRVLPMPPRIVNGSIDEERSATLQFHEALFWRGQAIIPTQNNDWHGTTEAMLAAGLEDCSSISPQRHNTPWYGQDESQNQKLWHVPEDPVLAECGVSFCWLDREDKTPAGQPLSEDRRVVRGDDDFVVLFGRFGYVVWCFDESVKLPRDSSTVPPFTNCLFPSPNSEVTIYSLAIPHPSIRAN</sequence>
<feature type="domain" description="F-box" evidence="1">
    <location>
        <begin position="59"/>
        <end position="99"/>
    </location>
</feature>
<dbReference type="SUPFAM" id="SSF81383">
    <property type="entry name" value="F-box domain"/>
    <property type="match status" value="1"/>
</dbReference>
<dbReference type="OrthoDB" id="5295250at2759"/>
<dbReference type="InterPro" id="IPR001810">
    <property type="entry name" value="F-box_dom"/>
</dbReference>
<dbReference type="Gene3D" id="1.20.1280.50">
    <property type="match status" value="1"/>
</dbReference>
<dbReference type="EMBL" id="JAAMPI010000648">
    <property type="protein sequence ID" value="KAF4629642.1"/>
    <property type="molecule type" value="Genomic_DNA"/>
</dbReference>
<dbReference type="PROSITE" id="PS50181">
    <property type="entry name" value="FBOX"/>
    <property type="match status" value="1"/>
</dbReference>
<dbReference type="SMART" id="SM00256">
    <property type="entry name" value="FBOX"/>
    <property type="match status" value="1"/>
</dbReference>
<organism evidence="2 3">
    <name type="scientific">Cudoniella acicularis</name>
    <dbReference type="NCBI Taxonomy" id="354080"/>
    <lineage>
        <taxon>Eukaryota</taxon>
        <taxon>Fungi</taxon>
        <taxon>Dikarya</taxon>
        <taxon>Ascomycota</taxon>
        <taxon>Pezizomycotina</taxon>
        <taxon>Leotiomycetes</taxon>
        <taxon>Helotiales</taxon>
        <taxon>Tricladiaceae</taxon>
        <taxon>Cudoniella</taxon>
    </lineage>
</organism>
<accession>A0A8H4RGI3</accession>
<dbReference type="AlphaFoldDB" id="A0A8H4RGI3"/>
<dbReference type="Pfam" id="PF12937">
    <property type="entry name" value="F-box-like"/>
    <property type="match status" value="1"/>
</dbReference>
<proteinExistence type="predicted"/>
<keyword evidence="3" id="KW-1185">Reference proteome</keyword>
<comment type="caution">
    <text evidence="2">The sequence shown here is derived from an EMBL/GenBank/DDBJ whole genome shotgun (WGS) entry which is preliminary data.</text>
</comment>
<dbReference type="CDD" id="cd09917">
    <property type="entry name" value="F-box_SF"/>
    <property type="match status" value="1"/>
</dbReference>
<protein>
    <recommendedName>
        <fullName evidence="1">F-box domain-containing protein</fullName>
    </recommendedName>
</protein>